<dbReference type="GO" id="GO:0015074">
    <property type="term" value="P:DNA integration"/>
    <property type="evidence" value="ECO:0007669"/>
    <property type="project" value="InterPro"/>
</dbReference>
<dbReference type="Pfam" id="PF00589">
    <property type="entry name" value="Phage_integrase"/>
    <property type="match status" value="1"/>
</dbReference>
<organism evidence="4">
    <name type="scientific">uncultured bacterium contig00055</name>
    <dbReference type="NCBI Taxonomy" id="1181539"/>
    <lineage>
        <taxon>Bacteria</taxon>
        <taxon>environmental samples</taxon>
    </lineage>
</organism>
<protein>
    <submittedName>
        <fullName evidence="4">Integrase-recombinase</fullName>
    </submittedName>
</protein>
<dbReference type="InterPro" id="IPR002104">
    <property type="entry name" value="Integrase_catalytic"/>
</dbReference>
<evidence type="ECO:0000313" key="4">
    <source>
        <dbReference type="EMBL" id="AGS53522.1"/>
    </source>
</evidence>
<dbReference type="EMBL" id="JQ844235">
    <property type="protein sequence ID" value="AGS53522.1"/>
    <property type="molecule type" value="Genomic_DNA"/>
</dbReference>
<keyword evidence="2" id="KW-0175">Coiled coil</keyword>
<dbReference type="CDD" id="cd00397">
    <property type="entry name" value="DNA_BRE_C"/>
    <property type="match status" value="1"/>
</dbReference>
<reference evidence="4" key="1">
    <citation type="submission" date="2012-03" db="EMBL/GenBank/DDBJ databases">
        <title>Functional metagenomics reveals considerable lignocellulase gene clusters in the gut microbiome of a wood-feeding higher termite.</title>
        <authorList>
            <person name="Liu N."/>
        </authorList>
    </citation>
    <scope>NUCLEOTIDE SEQUENCE</scope>
</reference>
<evidence type="ECO:0000256" key="1">
    <source>
        <dbReference type="ARBA" id="ARBA00023172"/>
    </source>
</evidence>
<dbReference type="PANTHER" id="PTHR30349">
    <property type="entry name" value="PHAGE INTEGRASE-RELATED"/>
    <property type="match status" value="1"/>
</dbReference>
<dbReference type="SUPFAM" id="SSF56349">
    <property type="entry name" value="DNA breaking-rejoining enzymes"/>
    <property type="match status" value="1"/>
</dbReference>
<dbReference type="Gene3D" id="1.10.443.10">
    <property type="entry name" value="Intergrase catalytic core"/>
    <property type="match status" value="1"/>
</dbReference>
<evidence type="ECO:0000256" key="2">
    <source>
        <dbReference type="SAM" id="Coils"/>
    </source>
</evidence>
<dbReference type="InterPro" id="IPR050090">
    <property type="entry name" value="Tyrosine_recombinase_XerCD"/>
</dbReference>
<dbReference type="GO" id="GO:0003677">
    <property type="term" value="F:DNA binding"/>
    <property type="evidence" value="ECO:0007669"/>
    <property type="project" value="InterPro"/>
</dbReference>
<feature type="domain" description="Tyr recombinase" evidence="3">
    <location>
        <begin position="245"/>
        <end position="411"/>
    </location>
</feature>
<dbReference type="AlphaFoldDB" id="A0A806K148"/>
<name>A0A806K148_9BACT</name>
<feature type="coiled-coil region" evidence="2">
    <location>
        <begin position="414"/>
        <end position="441"/>
    </location>
</feature>
<dbReference type="PANTHER" id="PTHR30349:SF88">
    <property type="entry name" value="BLL1584 PROTEIN"/>
    <property type="match status" value="1"/>
</dbReference>
<sequence>MARSPEPYVISLRLDTNTFQITINPSSGVSRDICRLWRRKSFQNFPAELAQFRDAKYKPTSKGEAPPAAKTAVLALIEHLKKCQNKTAAIRIALEDITVGAWVEKFTQIDISPRTAINNSKNRPPSVGTLDTYKSYFSVHIKDDPIAALKMSELEEDDVTQFANRLALHQKEDGDLIGGTRTQAGVIIFMRMAFKHYQRKFPRWYNPYSALDPPTINYNERDALPEDEALQLFFPGVLKTTMELAVCACMFLSGLRRAEIAALRPEDLDWNERAPRIIVRRAWQCYDKKKRILGPPKGKKSRDAPFDPVLQAAIKKLWEENGQHEWVFSFKKVRGKDVQWTFMNSQWTRYRFPRWLNDAGIELNGRDIVPHSARHSLASLLEERGVSMRHIQDLLGHSDLKTTKKYLHTTEKTIRIIGQKITEAREAHEKAQEKAEEKKIVEFGAS</sequence>
<dbReference type="InterPro" id="IPR013762">
    <property type="entry name" value="Integrase-like_cat_sf"/>
</dbReference>
<keyword evidence="1" id="KW-0233">DNA recombination</keyword>
<dbReference type="InterPro" id="IPR011010">
    <property type="entry name" value="DNA_brk_join_enz"/>
</dbReference>
<evidence type="ECO:0000259" key="3">
    <source>
        <dbReference type="Pfam" id="PF00589"/>
    </source>
</evidence>
<accession>A0A806K148</accession>
<dbReference type="GO" id="GO:0006310">
    <property type="term" value="P:DNA recombination"/>
    <property type="evidence" value="ECO:0007669"/>
    <property type="project" value="UniProtKB-KW"/>
</dbReference>
<proteinExistence type="predicted"/>